<evidence type="ECO:0000313" key="4">
    <source>
        <dbReference type="Proteomes" id="UP000596063"/>
    </source>
</evidence>
<keyword evidence="2" id="KW-0812">Transmembrane</keyword>
<dbReference type="InterPro" id="IPR021382">
    <property type="entry name" value="DUF3014"/>
</dbReference>
<organism evidence="3 4">
    <name type="scientific">Spongiibacter nanhainus</name>
    <dbReference type="NCBI Taxonomy" id="2794344"/>
    <lineage>
        <taxon>Bacteria</taxon>
        <taxon>Pseudomonadati</taxon>
        <taxon>Pseudomonadota</taxon>
        <taxon>Gammaproteobacteria</taxon>
        <taxon>Cellvibrionales</taxon>
        <taxon>Spongiibacteraceae</taxon>
        <taxon>Spongiibacter</taxon>
    </lineage>
</organism>
<dbReference type="Pfam" id="PF11219">
    <property type="entry name" value="DUF3014"/>
    <property type="match status" value="1"/>
</dbReference>
<gene>
    <name evidence="3" type="ORF">I6N98_12470</name>
</gene>
<name>A0A7T4QYR8_9GAMM</name>
<dbReference type="KEGG" id="snan:I6N98_12470"/>
<evidence type="ECO:0000256" key="1">
    <source>
        <dbReference type="SAM" id="MobiDB-lite"/>
    </source>
</evidence>
<sequence length="265" mass="30051">MNWKAIVAVIALAGVASFVWYVVDQSAGSDFNRQLTPADSSAEDGSDDRPRKTVKETLAVESEEDYQEKAKKAIEPPDSIAGSDDQVRAAAGDLSEPLGSYLSPDEQVRKWVSLIDQMAEYRLPSKHLPVVYNKDSFQVIKNDSGQLVNDPANFDRWDPLINAVTSLDPKNLAVYYKKWSPFLEKAYNELGNPQSFDTQLRSTIEHLLVVEPIPDDTPLKQPKVFYEYADPVLENADPLSKWMWRLGQENMLALQEWLRQLRSYL</sequence>
<keyword evidence="4" id="KW-1185">Reference proteome</keyword>
<accession>A0A7T4QYR8</accession>
<feature type="transmembrane region" description="Helical" evidence="2">
    <location>
        <begin position="6"/>
        <end position="23"/>
    </location>
</feature>
<feature type="region of interest" description="Disordered" evidence="1">
    <location>
        <begin position="32"/>
        <end position="84"/>
    </location>
</feature>
<evidence type="ECO:0000313" key="3">
    <source>
        <dbReference type="EMBL" id="QQD17176.1"/>
    </source>
</evidence>
<dbReference type="EMBL" id="CP066167">
    <property type="protein sequence ID" value="QQD17176.1"/>
    <property type="molecule type" value="Genomic_DNA"/>
</dbReference>
<reference evidence="3 4" key="1">
    <citation type="submission" date="2020-12" db="EMBL/GenBank/DDBJ databases">
        <authorList>
            <person name="Shan Y."/>
        </authorList>
    </citation>
    <scope>NUCLEOTIDE SEQUENCE [LARGE SCALE GENOMIC DNA]</scope>
    <source>
        <strain evidence="4">csc3.9</strain>
    </source>
</reference>
<protein>
    <submittedName>
        <fullName evidence="3">DUF3014 domain-containing protein</fullName>
    </submittedName>
</protein>
<evidence type="ECO:0000256" key="2">
    <source>
        <dbReference type="SAM" id="Phobius"/>
    </source>
</evidence>
<keyword evidence="2" id="KW-1133">Transmembrane helix</keyword>
<dbReference type="Proteomes" id="UP000596063">
    <property type="component" value="Chromosome"/>
</dbReference>
<dbReference type="RefSeq" id="WP_198568678.1">
    <property type="nucleotide sequence ID" value="NZ_CP066167.1"/>
</dbReference>
<dbReference type="AlphaFoldDB" id="A0A7T4QYR8"/>
<proteinExistence type="predicted"/>
<keyword evidence="2" id="KW-0472">Membrane</keyword>